<dbReference type="Pfam" id="PF00534">
    <property type="entry name" value="Glycos_transf_1"/>
    <property type="match status" value="1"/>
</dbReference>
<protein>
    <submittedName>
        <fullName evidence="2">Glycosyltransferase family 4 protein</fullName>
    </submittedName>
</protein>
<dbReference type="RefSeq" id="WP_237231005.1">
    <property type="nucleotide sequence ID" value="NZ_JAKKDV010000002.1"/>
</dbReference>
<dbReference type="InterPro" id="IPR001296">
    <property type="entry name" value="Glyco_trans_1"/>
</dbReference>
<evidence type="ECO:0000259" key="1">
    <source>
        <dbReference type="Pfam" id="PF00534"/>
    </source>
</evidence>
<dbReference type="EMBL" id="JAKKDV010000002">
    <property type="protein sequence ID" value="MCF7560326.1"/>
    <property type="molecule type" value="Genomic_DNA"/>
</dbReference>
<dbReference type="Gene3D" id="3.40.50.2000">
    <property type="entry name" value="Glycogen Phosphorylase B"/>
    <property type="match status" value="1"/>
</dbReference>
<dbReference type="Proteomes" id="UP001200022">
    <property type="component" value="Unassembled WGS sequence"/>
</dbReference>
<accession>A0ABS9IHT7</accession>
<dbReference type="SUPFAM" id="SSF53756">
    <property type="entry name" value="UDP-Glycosyltransferase/glycogen phosphorylase"/>
    <property type="match status" value="1"/>
</dbReference>
<dbReference type="CDD" id="cd03809">
    <property type="entry name" value="GT4_MtfB-like"/>
    <property type="match status" value="1"/>
</dbReference>
<dbReference type="PANTHER" id="PTHR46401:SF8">
    <property type="entry name" value="BLL6006 PROTEIN"/>
    <property type="match status" value="1"/>
</dbReference>
<feature type="domain" description="Glycosyl transferase family 1" evidence="1">
    <location>
        <begin position="208"/>
        <end position="361"/>
    </location>
</feature>
<proteinExistence type="predicted"/>
<keyword evidence="3" id="KW-1185">Reference proteome</keyword>
<dbReference type="PANTHER" id="PTHR46401">
    <property type="entry name" value="GLYCOSYLTRANSFERASE WBBK-RELATED"/>
    <property type="match status" value="1"/>
</dbReference>
<evidence type="ECO:0000313" key="2">
    <source>
        <dbReference type="EMBL" id="MCF7560326.1"/>
    </source>
</evidence>
<sequence>MAERKRIGFRFSYNENWIAGSYYILNIIHALNTLEDEKKPKVVILSETIENFNIVKNETNYPFLEYFIFPFPKLKYNLLQRAINKLSRVVFRKNLITKLHKQPNIDFLYPNHIDAINVPKLKKVNWVPDFQEEHLPQFFSKKEIERRKHIQKEIYCNGDIVVLSSLDAEKDFKRLYPRSKAKTFVLNFAVTHPNFNHIDSKKLLNKYNLNDPFFFSPNQFWAHKNHMVILKAIKKIKDNNRNILVLFSGKESDFRNSENFNLIKSYIAENQLENYVKLLGFIDREEQLCLMSKAIAIIQPSLFEGWSTVVEDAKALNKFIILSNLAVHLEQINKNVHFFSPNNHEELGQILDKYNKEYPETSEFNYKESIYKFAEKFMDLTSK</sequence>
<comment type="caution">
    <text evidence="2">The sequence shown here is derived from an EMBL/GenBank/DDBJ whole genome shotgun (WGS) entry which is preliminary data.</text>
</comment>
<gene>
    <name evidence="2" type="ORF">L3X39_06705</name>
</gene>
<name>A0ABS9IHT7_9FLAO</name>
<evidence type="ECO:0000313" key="3">
    <source>
        <dbReference type="Proteomes" id="UP001200022"/>
    </source>
</evidence>
<organism evidence="2 3">
    <name type="scientific">Flaviramulus multivorans</name>
    <dbReference type="NCBI Taxonomy" id="1304750"/>
    <lineage>
        <taxon>Bacteria</taxon>
        <taxon>Pseudomonadati</taxon>
        <taxon>Bacteroidota</taxon>
        <taxon>Flavobacteriia</taxon>
        <taxon>Flavobacteriales</taxon>
        <taxon>Flavobacteriaceae</taxon>
        <taxon>Flaviramulus</taxon>
    </lineage>
</organism>
<reference evidence="2 3" key="1">
    <citation type="submission" date="2022-01" db="EMBL/GenBank/DDBJ databases">
        <title>Draft genome sequence of Sabulilitoribacter multivorans KCTC 32326.</title>
        <authorList>
            <person name="Oh J.-S."/>
        </authorList>
    </citation>
    <scope>NUCLEOTIDE SEQUENCE [LARGE SCALE GENOMIC DNA]</scope>
    <source>
        <strain evidence="2 3">M-M16</strain>
    </source>
</reference>